<dbReference type="PANTHER" id="PTHR30106">
    <property type="entry name" value="INNER MEMBRANE PROTEIN YEIH-RELATED"/>
    <property type="match status" value="1"/>
</dbReference>
<evidence type="ECO:0000256" key="1">
    <source>
        <dbReference type="ARBA" id="ARBA00004651"/>
    </source>
</evidence>
<evidence type="ECO:0000256" key="2">
    <source>
        <dbReference type="ARBA" id="ARBA00007977"/>
    </source>
</evidence>
<keyword evidence="3" id="KW-1003">Cell membrane</keyword>
<dbReference type="RefSeq" id="WP_138747868.1">
    <property type="nucleotide sequence ID" value="NZ_VCLB01000004.1"/>
</dbReference>
<feature type="transmembrane region" description="Helical" evidence="7">
    <location>
        <begin position="265"/>
        <end position="286"/>
    </location>
</feature>
<reference evidence="8 9" key="2">
    <citation type="submission" date="2019-06" db="EMBL/GenBank/DDBJ databases">
        <title>Martelella lutilitoris sp. nov., isolated from a tidal mudflat.</title>
        <authorList>
            <person name="Kim Y.-J."/>
        </authorList>
    </citation>
    <scope>NUCLEOTIDE SEQUENCE [LARGE SCALE GENOMIC DNA]</scope>
    <source>
        <strain evidence="8 9">GH2-6</strain>
    </source>
</reference>
<keyword evidence="4 7" id="KW-0812">Transmembrane</keyword>
<feature type="transmembrane region" description="Helical" evidence="7">
    <location>
        <begin position="139"/>
        <end position="160"/>
    </location>
</feature>
<dbReference type="PANTHER" id="PTHR30106:SF2">
    <property type="entry name" value="UPF0324 INNER MEMBRANE PROTEIN YEIH"/>
    <property type="match status" value="1"/>
</dbReference>
<sequence length="349" mass="35482">MRIAVETEQTHPWTGRFISLAPGILLSSIVALAAFGLEAAEVRLTEHRFIENLVLAILIGTAIRSLVYLPAAFNAGIRFCEKFVLEVAIVLLGASISVQALKAAGPALVLGIVFTVIAAIAISYGIGRGLGLKHKLATLVACGNSICGNSAIAAAAPVIDAEPEDIASAIAFTAVLGVIMVLALPLALVGLGLTAPQYGVLSGLTVYAVPQVLAAAQPGGVIAVQTGTLVKLIRVMMLGPVLFALGMTARAASSGTGAKVKLKHIAPWFIIGFALMMALRSAGAIPEGLVQPLAHTSNALTVLAMAALGLSVDIRSLGRAGGRVIATAILSIGVLTAIALGLIFALQIG</sequence>
<feature type="transmembrane region" description="Helical" evidence="7">
    <location>
        <begin position="198"/>
        <end position="216"/>
    </location>
</feature>
<feature type="transmembrane region" description="Helical" evidence="7">
    <location>
        <begin position="222"/>
        <end position="245"/>
    </location>
</feature>
<keyword evidence="6 7" id="KW-0472">Membrane</keyword>
<name>A0A5C4JU05_9HYPH</name>
<evidence type="ECO:0000256" key="5">
    <source>
        <dbReference type="ARBA" id="ARBA00022989"/>
    </source>
</evidence>
<dbReference type="AlphaFoldDB" id="A0A5C4JU05"/>
<evidence type="ECO:0000256" key="6">
    <source>
        <dbReference type="ARBA" id="ARBA00023136"/>
    </source>
</evidence>
<dbReference type="InterPro" id="IPR018383">
    <property type="entry name" value="UPF0324_pro"/>
</dbReference>
<feature type="transmembrane region" description="Helical" evidence="7">
    <location>
        <begin position="83"/>
        <end position="101"/>
    </location>
</feature>
<proteinExistence type="inferred from homology"/>
<dbReference type="Pfam" id="PF03601">
    <property type="entry name" value="Cons_hypoth698"/>
    <property type="match status" value="1"/>
</dbReference>
<dbReference type="OrthoDB" id="5393513at2"/>
<feature type="transmembrane region" description="Helical" evidence="7">
    <location>
        <begin position="107"/>
        <end position="127"/>
    </location>
</feature>
<feature type="transmembrane region" description="Helical" evidence="7">
    <location>
        <begin position="49"/>
        <end position="71"/>
    </location>
</feature>
<evidence type="ECO:0000313" key="8">
    <source>
        <dbReference type="EMBL" id="TNB48159.1"/>
    </source>
</evidence>
<comment type="similarity">
    <text evidence="2">Belongs to the UPF0324 family.</text>
</comment>
<reference evidence="8 9" key="1">
    <citation type="submission" date="2019-05" db="EMBL/GenBank/DDBJ databases">
        <authorList>
            <person name="Lee S.D."/>
        </authorList>
    </citation>
    <scope>NUCLEOTIDE SEQUENCE [LARGE SCALE GENOMIC DNA]</scope>
    <source>
        <strain evidence="8 9">GH2-6</strain>
    </source>
</reference>
<accession>A0A5C4JU05</accession>
<protein>
    <submittedName>
        <fullName evidence="8">YeiH family putative sulfate export transporter</fullName>
    </submittedName>
</protein>
<comment type="subcellular location">
    <subcellularLocation>
        <location evidence="1">Cell membrane</location>
        <topology evidence="1">Multi-pass membrane protein</topology>
    </subcellularLocation>
</comment>
<dbReference type="Proteomes" id="UP000307874">
    <property type="component" value="Unassembled WGS sequence"/>
</dbReference>
<dbReference type="EMBL" id="VCLB01000004">
    <property type="protein sequence ID" value="TNB48159.1"/>
    <property type="molecule type" value="Genomic_DNA"/>
</dbReference>
<feature type="transmembrane region" description="Helical" evidence="7">
    <location>
        <begin position="166"/>
        <end position="191"/>
    </location>
</feature>
<evidence type="ECO:0000256" key="3">
    <source>
        <dbReference type="ARBA" id="ARBA00022475"/>
    </source>
</evidence>
<evidence type="ECO:0000313" key="9">
    <source>
        <dbReference type="Proteomes" id="UP000307874"/>
    </source>
</evidence>
<comment type="caution">
    <text evidence="8">The sequence shown here is derived from an EMBL/GenBank/DDBJ whole genome shotgun (WGS) entry which is preliminary data.</text>
</comment>
<evidence type="ECO:0000256" key="4">
    <source>
        <dbReference type="ARBA" id="ARBA00022692"/>
    </source>
</evidence>
<feature type="transmembrane region" description="Helical" evidence="7">
    <location>
        <begin position="17"/>
        <end position="37"/>
    </location>
</feature>
<keyword evidence="9" id="KW-1185">Reference proteome</keyword>
<dbReference type="GO" id="GO:0005886">
    <property type="term" value="C:plasma membrane"/>
    <property type="evidence" value="ECO:0007669"/>
    <property type="project" value="UniProtKB-SubCell"/>
</dbReference>
<keyword evidence="5 7" id="KW-1133">Transmembrane helix</keyword>
<gene>
    <name evidence="8" type="ORF">FF124_07410</name>
</gene>
<evidence type="ECO:0000256" key="7">
    <source>
        <dbReference type="SAM" id="Phobius"/>
    </source>
</evidence>
<feature type="transmembrane region" description="Helical" evidence="7">
    <location>
        <begin position="292"/>
        <end position="312"/>
    </location>
</feature>
<feature type="transmembrane region" description="Helical" evidence="7">
    <location>
        <begin position="324"/>
        <end position="348"/>
    </location>
</feature>
<organism evidence="8 9">
    <name type="scientific">Martelella lutilitoris</name>
    <dbReference type="NCBI Taxonomy" id="2583532"/>
    <lineage>
        <taxon>Bacteria</taxon>
        <taxon>Pseudomonadati</taxon>
        <taxon>Pseudomonadota</taxon>
        <taxon>Alphaproteobacteria</taxon>
        <taxon>Hyphomicrobiales</taxon>
        <taxon>Aurantimonadaceae</taxon>
        <taxon>Martelella</taxon>
    </lineage>
</organism>